<protein>
    <submittedName>
        <fullName evidence="1">Uncharacterized protein</fullName>
    </submittedName>
</protein>
<evidence type="ECO:0000313" key="1">
    <source>
        <dbReference type="EMBL" id="KAG5271821.1"/>
    </source>
</evidence>
<reference evidence="1" key="1">
    <citation type="submission" date="2020-10" db="EMBL/GenBank/DDBJ databases">
        <title>Chromosome-scale genome assembly of the Allis shad, Alosa alosa.</title>
        <authorList>
            <person name="Margot Z."/>
            <person name="Christophe K."/>
            <person name="Cabau C."/>
            <person name="Louis A."/>
            <person name="Berthelot C."/>
            <person name="Parey E."/>
            <person name="Roest Crollius H."/>
            <person name="Montfort J."/>
            <person name="Robinson-Rechavi M."/>
            <person name="Bucao C."/>
            <person name="Bouchez O."/>
            <person name="Gislard M."/>
            <person name="Lluch J."/>
            <person name="Milhes M."/>
            <person name="Lampietro C."/>
            <person name="Lopez Roques C."/>
            <person name="Donnadieu C."/>
            <person name="Braasch I."/>
            <person name="Desvignes T."/>
            <person name="Postlethwait J."/>
            <person name="Bobe J."/>
            <person name="Guiguen Y."/>
        </authorList>
    </citation>
    <scope>NUCLEOTIDE SEQUENCE</scope>
    <source>
        <strain evidence="1">M-15738</strain>
        <tissue evidence="1">Blood</tissue>
    </source>
</reference>
<evidence type="ECO:0000313" key="2">
    <source>
        <dbReference type="Proteomes" id="UP000823561"/>
    </source>
</evidence>
<name>A0AAV6GE85_9TELE</name>
<dbReference type="Proteomes" id="UP000823561">
    <property type="component" value="Chromosome 13"/>
</dbReference>
<gene>
    <name evidence="1" type="ORF">AALO_G00184360</name>
</gene>
<accession>A0AAV6GE85</accession>
<comment type="caution">
    <text evidence="1">The sequence shown here is derived from an EMBL/GenBank/DDBJ whole genome shotgun (WGS) entry which is preliminary data.</text>
</comment>
<keyword evidence="2" id="KW-1185">Reference proteome</keyword>
<dbReference type="EMBL" id="JADWDJ010000013">
    <property type="protein sequence ID" value="KAG5271821.1"/>
    <property type="molecule type" value="Genomic_DNA"/>
</dbReference>
<proteinExistence type="predicted"/>
<sequence length="69" mass="7985">MQNLSFRRIGNLDELRVKFTREGRFTFGSNPLVSCSNPLITDLILFLKLKFIAKHLLMKTVPATHEEHT</sequence>
<dbReference type="AlphaFoldDB" id="A0AAV6GE85"/>
<organism evidence="1 2">
    <name type="scientific">Alosa alosa</name>
    <name type="common">allis shad</name>
    <dbReference type="NCBI Taxonomy" id="278164"/>
    <lineage>
        <taxon>Eukaryota</taxon>
        <taxon>Metazoa</taxon>
        <taxon>Chordata</taxon>
        <taxon>Craniata</taxon>
        <taxon>Vertebrata</taxon>
        <taxon>Euteleostomi</taxon>
        <taxon>Actinopterygii</taxon>
        <taxon>Neopterygii</taxon>
        <taxon>Teleostei</taxon>
        <taxon>Clupei</taxon>
        <taxon>Clupeiformes</taxon>
        <taxon>Clupeoidei</taxon>
        <taxon>Clupeidae</taxon>
        <taxon>Alosa</taxon>
    </lineage>
</organism>